<gene>
    <name evidence="1" type="ORF">LTS18_004726</name>
</gene>
<dbReference type="Proteomes" id="UP001186974">
    <property type="component" value="Unassembled WGS sequence"/>
</dbReference>
<organism evidence="1 2">
    <name type="scientific">Coniosporium uncinatum</name>
    <dbReference type="NCBI Taxonomy" id="93489"/>
    <lineage>
        <taxon>Eukaryota</taxon>
        <taxon>Fungi</taxon>
        <taxon>Dikarya</taxon>
        <taxon>Ascomycota</taxon>
        <taxon>Pezizomycotina</taxon>
        <taxon>Dothideomycetes</taxon>
        <taxon>Dothideomycetes incertae sedis</taxon>
        <taxon>Coniosporium</taxon>
    </lineage>
</organism>
<name>A0ACC3DS98_9PEZI</name>
<proteinExistence type="predicted"/>
<evidence type="ECO:0000313" key="1">
    <source>
        <dbReference type="EMBL" id="KAK3079494.1"/>
    </source>
</evidence>
<keyword evidence="2" id="KW-1185">Reference proteome</keyword>
<sequence>MSTTASNRPTSYHSAKGGYIPNSRALKAKSIISNARPAEINMGAKKSRFAPREPRIQTESLRDLADFLRSTAPDKEPEVLPIVSPGARRSPSSSTQSLSGQSRSPGPSGHNGTSSPSNKAQMAARSPARERSNTSELIDAIRQGPPDGSHRISRSVAPFRDSTNSSILNMLSDGRSPADSTPRTSTVGSRVPTNSRSPLANTTSATVQPAHSGQSSRLTSSMLAPPEPNGPVRTRRRIKDPYAIDTDDEDEDLLTALPSKAAGHPPARQEESLADFLRGTEPPSNNAPLPVLESASGARPHTNGSAVPSASSSRTATPGQQARGAPNGMANGISPAAAAGRGAPRPQNPISTFASGTYKPSGAPQIGATFSPVSARAPQLPQLPPQITSNVTGGGAPAPRPKQKMMSRPAGAARDAKSDSRQNTNDLADFLRSSGPDAPRSVGGGNKSGNATPTGAPAPSVPREKDASAAGGKKGKFWKRKTYLDMP</sequence>
<evidence type="ECO:0000313" key="2">
    <source>
        <dbReference type="Proteomes" id="UP001186974"/>
    </source>
</evidence>
<dbReference type="EMBL" id="JAWDJW010001110">
    <property type="protein sequence ID" value="KAK3079494.1"/>
    <property type="molecule type" value="Genomic_DNA"/>
</dbReference>
<comment type="caution">
    <text evidence="1">The sequence shown here is derived from an EMBL/GenBank/DDBJ whole genome shotgun (WGS) entry which is preliminary data.</text>
</comment>
<accession>A0ACC3DS98</accession>
<reference evidence="1" key="1">
    <citation type="submission" date="2024-09" db="EMBL/GenBank/DDBJ databases">
        <title>Black Yeasts Isolated from many extreme environments.</title>
        <authorList>
            <person name="Coleine C."/>
            <person name="Stajich J.E."/>
            <person name="Selbmann L."/>
        </authorList>
    </citation>
    <scope>NUCLEOTIDE SEQUENCE</scope>
    <source>
        <strain evidence="1">CCFEE 5737</strain>
    </source>
</reference>
<protein>
    <submittedName>
        <fullName evidence="1">Uncharacterized protein</fullName>
    </submittedName>
</protein>